<feature type="domain" description="Helitron helicase-like" evidence="1">
    <location>
        <begin position="249"/>
        <end position="349"/>
    </location>
</feature>
<dbReference type="Pfam" id="PF14214">
    <property type="entry name" value="Helitron_like_N"/>
    <property type="match status" value="1"/>
</dbReference>
<dbReference type="InterPro" id="IPR025476">
    <property type="entry name" value="Helitron_helicase-like"/>
</dbReference>
<dbReference type="AlphaFoldDB" id="A0A0C9V5D2"/>
<reference evidence="2 3" key="1">
    <citation type="submission" date="2014-06" db="EMBL/GenBank/DDBJ databases">
        <title>Evolutionary Origins and Diversification of the Mycorrhizal Mutualists.</title>
        <authorList>
            <consortium name="DOE Joint Genome Institute"/>
            <consortium name="Mycorrhizal Genomics Consortium"/>
            <person name="Kohler A."/>
            <person name="Kuo A."/>
            <person name="Nagy L.G."/>
            <person name="Floudas D."/>
            <person name="Copeland A."/>
            <person name="Barry K.W."/>
            <person name="Cichocki N."/>
            <person name="Veneault-Fourrey C."/>
            <person name="LaButti K."/>
            <person name="Lindquist E.A."/>
            <person name="Lipzen A."/>
            <person name="Lundell T."/>
            <person name="Morin E."/>
            <person name="Murat C."/>
            <person name="Riley R."/>
            <person name="Ohm R."/>
            <person name="Sun H."/>
            <person name="Tunlid A."/>
            <person name="Henrissat B."/>
            <person name="Grigoriev I.V."/>
            <person name="Hibbett D.S."/>
            <person name="Martin F."/>
        </authorList>
    </citation>
    <scope>NUCLEOTIDE SEQUENCE [LARGE SCALE GENOMIC DNA]</scope>
    <source>
        <strain evidence="2 3">SS14</strain>
    </source>
</reference>
<dbReference type="HOGENOM" id="CLU_068117_0_0_1"/>
<dbReference type="Proteomes" id="UP000054279">
    <property type="component" value="Unassembled WGS sequence"/>
</dbReference>
<name>A0A0C9V5D2_SPHS4</name>
<sequence length="350" mass="39913">MTNAPIIAKKISAYSRRLNNLFAFTAIGATGHFQHFHSGVHSVAITGHTYHRMLDASTPEHSIHWFIYDEAERESSAYAQKVPTIWVQAVKADLDTVNPYVDHLRLFQNLDMFSASAIELTDASSNGDFAAIIHVNSIPNIQPCSILIWRNNHEQPSFISIYSCHYEPLQYPLLFPHGSLGWDLVVSREGIPTQDGCQKFMQCQWYRSRLLTDDHFLYFGRLPSEYIVDIYSQIEEQELSYILHSQSSDQGKKNTELPASFLGSCCWSSENTADGLAIARLAGRPTFFITITCNPNWPEIKARLAPGKSAADAPVIVTRVFKIRLQRFMQRLRKKFGKLIYMIKVIEFQF</sequence>
<evidence type="ECO:0000313" key="2">
    <source>
        <dbReference type="EMBL" id="KIJ32636.1"/>
    </source>
</evidence>
<keyword evidence="3" id="KW-1185">Reference proteome</keyword>
<dbReference type="PANTHER" id="PTHR45786:SF74">
    <property type="entry name" value="ATP-DEPENDENT DNA HELICASE"/>
    <property type="match status" value="1"/>
</dbReference>
<gene>
    <name evidence="2" type="ORF">M422DRAFT_265518</name>
</gene>
<proteinExistence type="predicted"/>
<protein>
    <recommendedName>
        <fullName evidence="1">Helitron helicase-like domain-containing protein</fullName>
    </recommendedName>
</protein>
<evidence type="ECO:0000313" key="3">
    <source>
        <dbReference type="Proteomes" id="UP000054279"/>
    </source>
</evidence>
<evidence type="ECO:0000259" key="1">
    <source>
        <dbReference type="Pfam" id="PF14214"/>
    </source>
</evidence>
<organism evidence="2 3">
    <name type="scientific">Sphaerobolus stellatus (strain SS14)</name>
    <dbReference type="NCBI Taxonomy" id="990650"/>
    <lineage>
        <taxon>Eukaryota</taxon>
        <taxon>Fungi</taxon>
        <taxon>Dikarya</taxon>
        <taxon>Basidiomycota</taxon>
        <taxon>Agaricomycotina</taxon>
        <taxon>Agaricomycetes</taxon>
        <taxon>Phallomycetidae</taxon>
        <taxon>Geastrales</taxon>
        <taxon>Sphaerobolaceae</taxon>
        <taxon>Sphaerobolus</taxon>
    </lineage>
</organism>
<accession>A0A0C9V5D2</accession>
<dbReference type="OrthoDB" id="3366231at2759"/>
<dbReference type="PANTHER" id="PTHR45786">
    <property type="entry name" value="DNA BINDING PROTEIN-LIKE"/>
    <property type="match status" value="1"/>
</dbReference>
<dbReference type="EMBL" id="KN837224">
    <property type="protein sequence ID" value="KIJ32636.1"/>
    <property type="molecule type" value="Genomic_DNA"/>
</dbReference>